<evidence type="ECO:0000256" key="4">
    <source>
        <dbReference type="ARBA" id="ARBA00022679"/>
    </source>
</evidence>
<evidence type="ECO:0000256" key="8">
    <source>
        <dbReference type="ARBA" id="ARBA00050903"/>
    </source>
</evidence>
<evidence type="ECO:0000313" key="18">
    <source>
        <dbReference type="EnsemblMetazoa" id="Aqu2.1.37736_001"/>
    </source>
</evidence>
<evidence type="ECO:0000256" key="12">
    <source>
        <dbReference type="ARBA" id="ARBA00076540"/>
    </source>
</evidence>
<evidence type="ECO:0000256" key="9">
    <source>
        <dbReference type="ARBA" id="ARBA00053180"/>
    </source>
</evidence>
<evidence type="ECO:0000256" key="6">
    <source>
        <dbReference type="ARBA" id="ARBA00023242"/>
    </source>
</evidence>
<dbReference type="EnsemblMetazoa" id="Aqu2.1.37736_001">
    <property type="protein sequence ID" value="Aqu2.1.37736_001"/>
    <property type="gene ID" value="Aqu2.1.37736"/>
</dbReference>
<dbReference type="SUPFAM" id="SSF53335">
    <property type="entry name" value="S-adenosyl-L-methionine-dependent methyltransferases"/>
    <property type="match status" value="1"/>
</dbReference>
<dbReference type="PANTHER" id="PTHR45875">
    <property type="entry name" value="METHYLTRANSFERASE N6AMT1"/>
    <property type="match status" value="1"/>
</dbReference>
<dbReference type="InParanoid" id="A0A1X7VCI0"/>
<dbReference type="InterPro" id="IPR025714">
    <property type="entry name" value="Methyltranfer_dom"/>
</dbReference>
<dbReference type="STRING" id="400682.A0A1X7VCI0"/>
<dbReference type="InterPro" id="IPR029063">
    <property type="entry name" value="SAM-dependent_MTases_sf"/>
</dbReference>
<keyword evidence="5" id="KW-0949">S-adenosyl-L-methionine</keyword>
<dbReference type="AlphaFoldDB" id="A0A1X7VCI0"/>
<dbReference type="GO" id="GO:0035657">
    <property type="term" value="C:eRF1 methyltransferase complex"/>
    <property type="evidence" value="ECO:0007669"/>
    <property type="project" value="TreeGrafter"/>
</dbReference>
<evidence type="ECO:0000256" key="7">
    <source>
        <dbReference type="ARBA" id="ARBA00048619"/>
    </source>
</evidence>
<dbReference type="KEGG" id="aqu:100634097"/>
<evidence type="ECO:0000256" key="11">
    <source>
        <dbReference type="ARBA" id="ARBA00075330"/>
    </source>
</evidence>
<evidence type="ECO:0000256" key="5">
    <source>
        <dbReference type="ARBA" id="ARBA00022691"/>
    </source>
</evidence>
<evidence type="ECO:0000256" key="2">
    <source>
        <dbReference type="ARBA" id="ARBA00006149"/>
    </source>
</evidence>
<dbReference type="Pfam" id="PF13847">
    <property type="entry name" value="Methyltransf_31"/>
    <property type="match status" value="1"/>
</dbReference>
<comment type="function">
    <text evidence="9">Methyltransferase that can methylate proteins and, to a lower extent, arsenic. Catalytic subunit of a heterodimer with TRMT112, which monomethylates 'Lys-12' of histone H4 (H4K12me1), a modification present at the promoters of numerous genes encoding cell cycle regulators. Catalytic subunit of a heterodimer with TRMT112, which catalyzes N5-methylation of Glu residue of proteins with a Gly-Gln-Xaa-Xaa-Xaa-Arg motif. Methylates ETF1 on 'Gln-185'; ETF1 needs to be complexed to ERF3 in its GTP-bound form to be efficiently methylated. May also play a role in the modulation of arsenic-induced toxicity by mediating the conversion of monomethylarsonous acid (3+) into the less toxic dimethylarsonic acid. It however only plays a limited role in arsenic metabolism compared with AS3MT.</text>
</comment>
<feature type="domain" description="Methyltransferase" evidence="17">
    <location>
        <begin position="48"/>
        <end position="189"/>
    </location>
</feature>
<sequence length="221" mass="24353">MTCIPTPDYSHLKCYDSVYEPSEDSFLFLDALEQEQDFLKQINPLICVEVGSGSGIILTFLASILGGKSHYIGIDINEKASQCTQQSLCHHSIQNYDCICDNMLDSLSSRMRGTVDVLLFNPPYVPTPSDEVGGTGLSASWAGGMHGREVIDLLLPQVDSFLSDGGVFYLLTVEENRPGEICQLMAAKGLIASKVLTRRARNELLTVLKFIKKKLSKDDLK</sequence>
<evidence type="ECO:0000313" key="19">
    <source>
        <dbReference type="Proteomes" id="UP000007879"/>
    </source>
</evidence>
<dbReference type="InterPro" id="IPR002052">
    <property type="entry name" value="DNA_methylase_N6_adenine_CS"/>
</dbReference>
<keyword evidence="3" id="KW-0489">Methyltransferase</keyword>
<evidence type="ECO:0000256" key="15">
    <source>
        <dbReference type="ARBA" id="ARBA00093624"/>
    </source>
</evidence>
<organism evidence="18">
    <name type="scientific">Amphimedon queenslandica</name>
    <name type="common">Sponge</name>
    <dbReference type="NCBI Taxonomy" id="400682"/>
    <lineage>
        <taxon>Eukaryota</taxon>
        <taxon>Metazoa</taxon>
        <taxon>Porifera</taxon>
        <taxon>Demospongiae</taxon>
        <taxon>Heteroscleromorpha</taxon>
        <taxon>Haplosclerida</taxon>
        <taxon>Niphatidae</taxon>
        <taxon>Amphimedon</taxon>
    </lineage>
</organism>
<evidence type="ECO:0000256" key="13">
    <source>
        <dbReference type="ARBA" id="ARBA00080992"/>
    </source>
</evidence>
<dbReference type="Gene3D" id="3.40.50.150">
    <property type="entry name" value="Vaccinia Virus protein VP39"/>
    <property type="match status" value="1"/>
</dbReference>
<evidence type="ECO:0000256" key="10">
    <source>
        <dbReference type="ARBA" id="ARBA00062344"/>
    </source>
</evidence>
<protein>
    <recommendedName>
        <fullName evidence="15">Methyltransferase HEMK2</fullName>
    </recommendedName>
    <alternativeName>
        <fullName evidence="14">HemK methyltransferase family member 2</fullName>
    </alternativeName>
    <alternativeName>
        <fullName evidence="12">Lysine N-methyltransferase 9</fullName>
    </alternativeName>
    <alternativeName>
        <fullName evidence="11">Methylarsonite methyltransferase N6AMT1</fullName>
    </alternativeName>
    <alternativeName>
        <fullName evidence="16">Methyltransferase N6AMT1</fullName>
    </alternativeName>
    <alternativeName>
        <fullName evidence="13">Protein N(5)-glutamine methyltransferase</fullName>
    </alternativeName>
</protein>
<evidence type="ECO:0000256" key="16">
    <source>
        <dbReference type="ARBA" id="ARBA00093667"/>
    </source>
</evidence>
<dbReference type="GO" id="GO:0005634">
    <property type="term" value="C:nucleus"/>
    <property type="evidence" value="ECO:0007669"/>
    <property type="project" value="UniProtKB-SubCell"/>
</dbReference>
<dbReference type="PROSITE" id="PS00092">
    <property type="entry name" value="N6_MTASE"/>
    <property type="match status" value="1"/>
</dbReference>
<dbReference type="CDD" id="cd02440">
    <property type="entry name" value="AdoMet_MTases"/>
    <property type="match status" value="1"/>
</dbReference>
<dbReference type="FunFam" id="3.40.50.150:FF:000077">
    <property type="entry name" value="HemK methyltransferase family member 2"/>
    <property type="match status" value="1"/>
</dbReference>
<comment type="catalytic activity">
    <reaction evidence="7">
        <text>L-lysyl-[histone] + S-adenosyl-L-methionine = N(6)-methyl-L-lysyl-[histone] + S-adenosyl-L-homocysteine + H(+)</text>
        <dbReference type="Rhea" id="RHEA:10024"/>
        <dbReference type="Rhea" id="RHEA-COMP:9845"/>
        <dbReference type="Rhea" id="RHEA-COMP:9846"/>
        <dbReference type="ChEBI" id="CHEBI:15378"/>
        <dbReference type="ChEBI" id="CHEBI:29969"/>
        <dbReference type="ChEBI" id="CHEBI:57856"/>
        <dbReference type="ChEBI" id="CHEBI:59789"/>
        <dbReference type="ChEBI" id="CHEBI:61929"/>
    </reaction>
    <physiologicalReaction direction="left-to-right" evidence="7">
        <dbReference type="Rhea" id="RHEA:10025"/>
    </physiologicalReaction>
</comment>
<name>A0A1X7VCI0_AMPQE</name>
<dbReference type="Proteomes" id="UP000007879">
    <property type="component" value="Unassembled WGS sequence"/>
</dbReference>
<dbReference type="InterPro" id="IPR052190">
    <property type="entry name" value="Euk-Arch_PrmC-MTase"/>
</dbReference>
<proteinExistence type="inferred from homology"/>
<keyword evidence="19" id="KW-1185">Reference proteome</keyword>
<comment type="catalytic activity">
    <reaction evidence="8">
        <text>methylarsonous acid + S-adenosyl-L-methionine = dimethylarsinate + S-adenosyl-L-homocysteine + 2 H(+)</text>
        <dbReference type="Rhea" id="RHEA:11684"/>
        <dbReference type="ChEBI" id="CHEBI:15378"/>
        <dbReference type="ChEBI" id="CHEBI:16223"/>
        <dbReference type="ChEBI" id="CHEBI:17826"/>
        <dbReference type="ChEBI" id="CHEBI:57856"/>
        <dbReference type="ChEBI" id="CHEBI:59789"/>
    </reaction>
</comment>
<keyword evidence="6" id="KW-0539">Nucleus</keyword>
<accession>A0A1X7VCI0</accession>
<dbReference type="GO" id="GO:0036009">
    <property type="term" value="F:protein-glutamine N-methyltransferase activity"/>
    <property type="evidence" value="ECO:0007669"/>
    <property type="project" value="UniProtKB-ARBA"/>
</dbReference>
<gene>
    <name evidence="18" type="primary">100634097</name>
</gene>
<dbReference type="GO" id="GO:0032259">
    <property type="term" value="P:methylation"/>
    <property type="evidence" value="ECO:0007669"/>
    <property type="project" value="UniProtKB-KW"/>
</dbReference>
<evidence type="ECO:0000256" key="3">
    <source>
        <dbReference type="ARBA" id="ARBA00022603"/>
    </source>
</evidence>
<keyword evidence="4" id="KW-0808">Transferase</keyword>
<evidence type="ECO:0000259" key="17">
    <source>
        <dbReference type="Pfam" id="PF13847"/>
    </source>
</evidence>
<evidence type="ECO:0000256" key="1">
    <source>
        <dbReference type="ARBA" id="ARBA00004123"/>
    </source>
</evidence>
<comment type="subcellular location">
    <subcellularLocation>
        <location evidence="1">Nucleus</location>
    </subcellularLocation>
</comment>
<evidence type="ECO:0000256" key="14">
    <source>
        <dbReference type="ARBA" id="ARBA00083337"/>
    </source>
</evidence>
<reference evidence="19" key="1">
    <citation type="journal article" date="2010" name="Nature">
        <title>The Amphimedon queenslandica genome and the evolution of animal complexity.</title>
        <authorList>
            <person name="Srivastava M."/>
            <person name="Simakov O."/>
            <person name="Chapman J."/>
            <person name="Fahey B."/>
            <person name="Gauthier M.E."/>
            <person name="Mitros T."/>
            <person name="Richards G.S."/>
            <person name="Conaco C."/>
            <person name="Dacre M."/>
            <person name="Hellsten U."/>
            <person name="Larroux C."/>
            <person name="Putnam N.H."/>
            <person name="Stanke M."/>
            <person name="Adamska M."/>
            <person name="Darling A."/>
            <person name="Degnan S.M."/>
            <person name="Oakley T.H."/>
            <person name="Plachetzki D.C."/>
            <person name="Zhai Y."/>
            <person name="Adamski M."/>
            <person name="Calcino A."/>
            <person name="Cummins S.F."/>
            <person name="Goodstein D.M."/>
            <person name="Harris C."/>
            <person name="Jackson D.J."/>
            <person name="Leys S.P."/>
            <person name="Shu S."/>
            <person name="Woodcroft B.J."/>
            <person name="Vervoort M."/>
            <person name="Kosik K.S."/>
            <person name="Manning G."/>
            <person name="Degnan B.M."/>
            <person name="Rokhsar D.S."/>
        </authorList>
    </citation>
    <scope>NUCLEOTIDE SEQUENCE [LARGE SCALE GENOMIC DNA]</scope>
</reference>
<dbReference type="PANTHER" id="PTHR45875:SF1">
    <property type="entry name" value="METHYLTRANSFERASE N6AMT1"/>
    <property type="match status" value="1"/>
</dbReference>
<dbReference type="EnsemblMetazoa" id="XM_003384784.2">
    <property type="protein sequence ID" value="XP_003384832.1"/>
    <property type="gene ID" value="LOC100634097"/>
</dbReference>
<dbReference type="OrthoDB" id="406152at2759"/>
<comment type="similarity">
    <text evidence="2">Belongs to the eukaryotic/archaeal PrmC-related family.</text>
</comment>
<comment type="subunit">
    <text evidence="10">Heterodimer; heterodimerization with TRMT112 is required for S-adenosyl-L-methionine-binding.</text>
</comment>
<dbReference type="GO" id="GO:0003676">
    <property type="term" value="F:nucleic acid binding"/>
    <property type="evidence" value="ECO:0007669"/>
    <property type="project" value="InterPro"/>
</dbReference>
<reference evidence="18" key="2">
    <citation type="submission" date="2017-05" db="UniProtKB">
        <authorList>
            <consortium name="EnsemblMetazoa"/>
        </authorList>
    </citation>
    <scope>IDENTIFICATION</scope>
</reference>